<proteinExistence type="predicted"/>
<evidence type="ECO:0000313" key="1">
    <source>
        <dbReference type="EMBL" id="VDS07417.1"/>
    </source>
</evidence>
<evidence type="ECO:0000313" key="2">
    <source>
        <dbReference type="Proteomes" id="UP000270743"/>
    </source>
</evidence>
<dbReference type="EMBL" id="UZWE01000020">
    <property type="protein sequence ID" value="VDS07417.1"/>
    <property type="molecule type" value="Genomic_DNA"/>
</dbReference>
<accession>A0A3S4D9G4</accession>
<name>A0A3S4D9G4_9RHOB</name>
<dbReference type="AlphaFoldDB" id="A0A3S4D9G4"/>
<reference evidence="1 2" key="1">
    <citation type="submission" date="2018-12" db="EMBL/GenBank/DDBJ databases">
        <authorList>
            <person name="Criscuolo A."/>
        </authorList>
    </citation>
    <scope>NUCLEOTIDE SEQUENCE [LARGE SCALE GENOMIC DNA]</scope>
    <source>
        <strain evidence="1">ACIP1116241</strain>
    </source>
</reference>
<dbReference type="Proteomes" id="UP000270743">
    <property type="component" value="Unassembled WGS sequence"/>
</dbReference>
<organism evidence="1 2">
    <name type="scientific">Paracoccus haematequi</name>
    <dbReference type="NCBI Taxonomy" id="2491866"/>
    <lineage>
        <taxon>Bacteria</taxon>
        <taxon>Pseudomonadati</taxon>
        <taxon>Pseudomonadota</taxon>
        <taxon>Alphaproteobacteria</taxon>
        <taxon>Rhodobacterales</taxon>
        <taxon>Paracoccaceae</taxon>
        <taxon>Paracoccus</taxon>
    </lineage>
</organism>
<gene>
    <name evidence="1" type="ORF">PARHAE_00593</name>
</gene>
<protein>
    <submittedName>
        <fullName evidence="1">Uncharacterized protein</fullName>
    </submittedName>
</protein>
<sequence length="68" mass="7211">MSREPGLPALLAEARDQAAVLAEILDLLFLAAEGLGDTPGAALARGAMLARDRLDHLRALLRDTRPPP</sequence>
<dbReference type="RefSeq" id="WP_126153125.1">
    <property type="nucleotide sequence ID" value="NZ_UZWE01000020.1"/>
</dbReference>
<keyword evidence="2" id="KW-1185">Reference proteome</keyword>